<dbReference type="KEGG" id="gtt:GUITHDRAFT_141716"/>
<evidence type="ECO:0000313" key="4">
    <source>
        <dbReference type="EnsemblProtists" id="EKX41713"/>
    </source>
</evidence>
<feature type="domain" description="Acyltransferase 3" evidence="2">
    <location>
        <begin position="55"/>
        <end position="412"/>
    </location>
</feature>
<dbReference type="GO" id="GO:0016747">
    <property type="term" value="F:acyltransferase activity, transferring groups other than amino-acyl groups"/>
    <property type="evidence" value="ECO:0007669"/>
    <property type="project" value="InterPro"/>
</dbReference>
<dbReference type="RefSeq" id="XP_005828693.1">
    <property type="nucleotide sequence ID" value="XM_005828636.1"/>
</dbReference>
<evidence type="ECO:0000313" key="3">
    <source>
        <dbReference type="EMBL" id="EKX41713.1"/>
    </source>
</evidence>
<feature type="transmembrane region" description="Helical" evidence="1">
    <location>
        <begin position="191"/>
        <end position="212"/>
    </location>
</feature>
<feature type="transmembrane region" description="Helical" evidence="1">
    <location>
        <begin position="398"/>
        <end position="419"/>
    </location>
</feature>
<feature type="transmembrane region" description="Helical" evidence="1">
    <location>
        <begin position="233"/>
        <end position="252"/>
    </location>
</feature>
<evidence type="ECO:0000256" key="1">
    <source>
        <dbReference type="SAM" id="Phobius"/>
    </source>
</evidence>
<keyword evidence="1" id="KW-1133">Transmembrane helix</keyword>
<dbReference type="PaxDb" id="55529-EKX41713"/>
<protein>
    <recommendedName>
        <fullName evidence="2">Acyltransferase 3 domain-containing protein</fullName>
    </recommendedName>
</protein>
<dbReference type="OrthoDB" id="4141464at2759"/>
<dbReference type="InterPro" id="IPR050623">
    <property type="entry name" value="Glucan_succinyl_AcylTrfase"/>
</dbReference>
<reference evidence="4" key="3">
    <citation type="submission" date="2015-06" db="UniProtKB">
        <authorList>
            <consortium name="EnsemblProtists"/>
        </authorList>
    </citation>
    <scope>IDENTIFICATION</scope>
</reference>
<feature type="transmembrane region" description="Helical" evidence="1">
    <location>
        <begin position="96"/>
        <end position="120"/>
    </location>
</feature>
<dbReference type="HOGENOM" id="CLU_036097_1_0_1"/>
<sequence length="429" mass="49189">MSSSDQVVVFNDSENASQGRETQTSRLAMSSISVDESREAMVETPVSCSKPPRLHYLDKLRTFLTLLVVVHHCFWVVQAGWVPFQRPWQTDNATTVIQYMILAGNQAFFMGLFFFLAGLVTIPSLKRKGAKVFLKDRFYRLMVPAILYDLIGFPFLWVVVEAAWNSPMKGSIFSFGKVWTDYFMFYKDRVFVVNHMWFTVTLFAFNLTLVCVPEKYIFVEHSIESMSKKEIMIVLMKMSLVLFVLNCVPRFLLPDGYIWIPVYGNLGFLMQYSSAFVAGILANSYQFLDHIHMEHLSLTLTCSTVFYFLFQIFQVYLFEVIRGTMGFYPQTLFLTLFEQSFAVFWAYSLLVLFKEYQNGNPTQIQSQIIGSAYATYIIHQWIIVPLAIAFAYTNLYPLVVSLILSLVSPFLAWGVGIALKAIPGSSIIL</sequence>
<dbReference type="Proteomes" id="UP000011087">
    <property type="component" value="Unassembled WGS sequence"/>
</dbReference>
<evidence type="ECO:0000313" key="5">
    <source>
        <dbReference type="Proteomes" id="UP000011087"/>
    </source>
</evidence>
<dbReference type="EnsemblProtists" id="EKX41713">
    <property type="protein sequence ID" value="EKX41713"/>
    <property type="gene ID" value="GUITHDRAFT_141716"/>
</dbReference>
<dbReference type="OMA" id="MFLVHYP"/>
<reference evidence="5" key="2">
    <citation type="submission" date="2012-11" db="EMBL/GenBank/DDBJ databases">
        <authorList>
            <person name="Kuo A."/>
            <person name="Curtis B.A."/>
            <person name="Tanifuji G."/>
            <person name="Burki F."/>
            <person name="Gruber A."/>
            <person name="Irimia M."/>
            <person name="Maruyama S."/>
            <person name="Arias M.C."/>
            <person name="Ball S.G."/>
            <person name="Gile G.H."/>
            <person name="Hirakawa Y."/>
            <person name="Hopkins J.F."/>
            <person name="Rensing S.A."/>
            <person name="Schmutz J."/>
            <person name="Symeonidi A."/>
            <person name="Elias M."/>
            <person name="Eveleigh R.J."/>
            <person name="Herman E.K."/>
            <person name="Klute M.J."/>
            <person name="Nakayama T."/>
            <person name="Obornik M."/>
            <person name="Reyes-Prieto A."/>
            <person name="Armbrust E.V."/>
            <person name="Aves S.J."/>
            <person name="Beiko R.G."/>
            <person name="Coutinho P."/>
            <person name="Dacks J.B."/>
            <person name="Durnford D.G."/>
            <person name="Fast N.M."/>
            <person name="Green B.R."/>
            <person name="Grisdale C."/>
            <person name="Hempe F."/>
            <person name="Henrissat B."/>
            <person name="Hoppner M.P."/>
            <person name="Ishida K.-I."/>
            <person name="Kim E."/>
            <person name="Koreny L."/>
            <person name="Kroth P.G."/>
            <person name="Liu Y."/>
            <person name="Malik S.-B."/>
            <person name="Maier U.G."/>
            <person name="McRose D."/>
            <person name="Mock T."/>
            <person name="Neilson J.A."/>
            <person name="Onodera N.T."/>
            <person name="Poole A.M."/>
            <person name="Pritham E.J."/>
            <person name="Richards T.A."/>
            <person name="Rocap G."/>
            <person name="Roy S.W."/>
            <person name="Sarai C."/>
            <person name="Schaack S."/>
            <person name="Shirato S."/>
            <person name="Slamovits C.H."/>
            <person name="Spencer D.F."/>
            <person name="Suzuki S."/>
            <person name="Worden A.Z."/>
            <person name="Zauner S."/>
            <person name="Barry K."/>
            <person name="Bell C."/>
            <person name="Bharti A.K."/>
            <person name="Crow J.A."/>
            <person name="Grimwood J."/>
            <person name="Kramer R."/>
            <person name="Lindquist E."/>
            <person name="Lucas S."/>
            <person name="Salamov A."/>
            <person name="McFadden G.I."/>
            <person name="Lane C.E."/>
            <person name="Keeling P.J."/>
            <person name="Gray M.W."/>
            <person name="Grigoriev I.V."/>
            <person name="Archibald J.M."/>
        </authorList>
    </citation>
    <scope>NUCLEOTIDE SEQUENCE</scope>
    <source>
        <strain evidence="5">CCMP2712</strain>
    </source>
</reference>
<feature type="transmembrane region" description="Helical" evidence="1">
    <location>
        <begin position="373"/>
        <end position="392"/>
    </location>
</feature>
<dbReference type="Pfam" id="PF01757">
    <property type="entry name" value="Acyl_transf_3"/>
    <property type="match status" value="1"/>
</dbReference>
<keyword evidence="5" id="KW-1185">Reference proteome</keyword>
<name>L1IZL3_GUITC</name>
<dbReference type="PANTHER" id="PTHR36927">
    <property type="entry name" value="BLR4337 PROTEIN"/>
    <property type="match status" value="1"/>
</dbReference>
<keyword evidence="1" id="KW-0812">Transmembrane</keyword>
<proteinExistence type="predicted"/>
<accession>L1IZL3</accession>
<gene>
    <name evidence="3" type="ORF">GUITHDRAFT_141716</name>
</gene>
<dbReference type="eggNOG" id="ENOG502S9Z5">
    <property type="taxonomic scope" value="Eukaryota"/>
</dbReference>
<dbReference type="GeneID" id="17298427"/>
<dbReference type="EMBL" id="JH993021">
    <property type="protein sequence ID" value="EKX41713.1"/>
    <property type="molecule type" value="Genomic_DNA"/>
</dbReference>
<feature type="transmembrane region" description="Helical" evidence="1">
    <location>
        <begin position="258"/>
        <end position="284"/>
    </location>
</feature>
<feature type="transmembrane region" description="Helical" evidence="1">
    <location>
        <begin position="330"/>
        <end position="353"/>
    </location>
</feature>
<organism evidence="3">
    <name type="scientific">Guillardia theta (strain CCMP2712)</name>
    <name type="common">Cryptophyte</name>
    <dbReference type="NCBI Taxonomy" id="905079"/>
    <lineage>
        <taxon>Eukaryota</taxon>
        <taxon>Cryptophyceae</taxon>
        <taxon>Pyrenomonadales</taxon>
        <taxon>Geminigeraceae</taxon>
        <taxon>Guillardia</taxon>
    </lineage>
</organism>
<keyword evidence="1" id="KW-0472">Membrane</keyword>
<feature type="transmembrane region" description="Helical" evidence="1">
    <location>
        <begin position="296"/>
        <end position="318"/>
    </location>
</feature>
<feature type="transmembrane region" description="Helical" evidence="1">
    <location>
        <begin position="63"/>
        <end position="84"/>
    </location>
</feature>
<reference evidence="3 5" key="1">
    <citation type="journal article" date="2012" name="Nature">
        <title>Algal genomes reveal evolutionary mosaicism and the fate of nucleomorphs.</title>
        <authorList>
            <consortium name="DOE Joint Genome Institute"/>
            <person name="Curtis B.A."/>
            <person name="Tanifuji G."/>
            <person name="Burki F."/>
            <person name="Gruber A."/>
            <person name="Irimia M."/>
            <person name="Maruyama S."/>
            <person name="Arias M.C."/>
            <person name="Ball S.G."/>
            <person name="Gile G.H."/>
            <person name="Hirakawa Y."/>
            <person name="Hopkins J.F."/>
            <person name="Kuo A."/>
            <person name="Rensing S.A."/>
            <person name="Schmutz J."/>
            <person name="Symeonidi A."/>
            <person name="Elias M."/>
            <person name="Eveleigh R.J."/>
            <person name="Herman E.K."/>
            <person name="Klute M.J."/>
            <person name="Nakayama T."/>
            <person name="Obornik M."/>
            <person name="Reyes-Prieto A."/>
            <person name="Armbrust E.V."/>
            <person name="Aves S.J."/>
            <person name="Beiko R.G."/>
            <person name="Coutinho P."/>
            <person name="Dacks J.B."/>
            <person name="Durnford D.G."/>
            <person name="Fast N.M."/>
            <person name="Green B.R."/>
            <person name="Grisdale C.J."/>
            <person name="Hempel F."/>
            <person name="Henrissat B."/>
            <person name="Hoppner M.P."/>
            <person name="Ishida K."/>
            <person name="Kim E."/>
            <person name="Koreny L."/>
            <person name="Kroth P.G."/>
            <person name="Liu Y."/>
            <person name="Malik S.B."/>
            <person name="Maier U.G."/>
            <person name="McRose D."/>
            <person name="Mock T."/>
            <person name="Neilson J.A."/>
            <person name="Onodera N.T."/>
            <person name="Poole A.M."/>
            <person name="Pritham E.J."/>
            <person name="Richards T.A."/>
            <person name="Rocap G."/>
            <person name="Roy S.W."/>
            <person name="Sarai C."/>
            <person name="Schaack S."/>
            <person name="Shirato S."/>
            <person name="Slamovits C.H."/>
            <person name="Spencer D.F."/>
            <person name="Suzuki S."/>
            <person name="Worden A.Z."/>
            <person name="Zauner S."/>
            <person name="Barry K."/>
            <person name="Bell C."/>
            <person name="Bharti A.K."/>
            <person name="Crow J.A."/>
            <person name="Grimwood J."/>
            <person name="Kramer R."/>
            <person name="Lindquist E."/>
            <person name="Lucas S."/>
            <person name="Salamov A."/>
            <person name="McFadden G.I."/>
            <person name="Lane C.E."/>
            <person name="Keeling P.J."/>
            <person name="Gray M.W."/>
            <person name="Grigoriev I.V."/>
            <person name="Archibald J.M."/>
        </authorList>
    </citation>
    <scope>NUCLEOTIDE SEQUENCE</scope>
    <source>
        <strain evidence="3 5">CCMP2712</strain>
    </source>
</reference>
<feature type="transmembrane region" description="Helical" evidence="1">
    <location>
        <begin position="141"/>
        <end position="160"/>
    </location>
</feature>
<dbReference type="InterPro" id="IPR002656">
    <property type="entry name" value="Acyl_transf_3_dom"/>
</dbReference>
<dbReference type="AlphaFoldDB" id="L1IZL3"/>
<evidence type="ECO:0000259" key="2">
    <source>
        <dbReference type="Pfam" id="PF01757"/>
    </source>
</evidence>